<dbReference type="AlphaFoldDB" id="A0A3E4KT93"/>
<evidence type="ECO:0000259" key="13">
    <source>
        <dbReference type="Pfam" id="PF00593"/>
    </source>
</evidence>
<feature type="domain" description="TonB-dependent receptor plug" evidence="14">
    <location>
        <begin position="48"/>
        <end position="152"/>
    </location>
</feature>
<dbReference type="InterPro" id="IPR039426">
    <property type="entry name" value="TonB-dep_rcpt-like"/>
</dbReference>
<dbReference type="CDD" id="cd01347">
    <property type="entry name" value="ligand_gated_channel"/>
    <property type="match status" value="1"/>
</dbReference>
<evidence type="ECO:0000256" key="10">
    <source>
        <dbReference type="PROSITE-ProRule" id="PRU01360"/>
    </source>
</evidence>
<evidence type="ECO:0000256" key="6">
    <source>
        <dbReference type="ARBA" id="ARBA00023077"/>
    </source>
</evidence>
<comment type="similarity">
    <text evidence="10 11">Belongs to the TonB-dependent receptor family.</text>
</comment>
<dbReference type="InterPro" id="IPR036942">
    <property type="entry name" value="Beta-barrel_TonB_sf"/>
</dbReference>
<evidence type="ECO:0000256" key="11">
    <source>
        <dbReference type="RuleBase" id="RU003357"/>
    </source>
</evidence>
<keyword evidence="3 10" id="KW-1134">Transmembrane beta strand</keyword>
<accession>A0A3E4KT93</accession>
<dbReference type="GO" id="GO:0015344">
    <property type="term" value="F:siderophore uptake transmembrane transporter activity"/>
    <property type="evidence" value="ECO:0007669"/>
    <property type="project" value="TreeGrafter"/>
</dbReference>
<dbReference type="InterPro" id="IPR012910">
    <property type="entry name" value="Plug_dom"/>
</dbReference>
<dbReference type="Gene3D" id="2.170.130.10">
    <property type="entry name" value="TonB-dependent receptor, plug domain"/>
    <property type="match status" value="1"/>
</dbReference>
<organism evidence="16 18">
    <name type="scientific">Bacteroides intestinalis</name>
    <dbReference type="NCBI Taxonomy" id="329854"/>
    <lineage>
        <taxon>Bacteria</taxon>
        <taxon>Pseudomonadati</taxon>
        <taxon>Bacteroidota</taxon>
        <taxon>Bacteroidia</taxon>
        <taxon>Bacteroidales</taxon>
        <taxon>Bacteroidaceae</taxon>
        <taxon>Bacteroides</taxon>
    </lineage>
</organism>
<dbReference type="EMBL" id="QRWT01000007">
    <property type="protein sequence ID" value="RGT53178.1"/>
    <property type="molecule type" value="Genomic_DNA"/>
</dbReference>
<protein>
    <submittedName>
        <fullName evidence="16">TonB-dependent receptor</fullName>
    </submittedName>
</protein>
<dbReference type="GO" id="GO:0009279">
    <property type="term" value="C:cell outer membrane"/>
    <property type="evidence" value="ECO:0007669"/>
    <property type="project" value="UniProtKB-SubCell"/>
</dbReference>
<dbReference type="PANTHER" id="PTHR30069:SF29">
    <property type="entry name" value="HEMOGLOBIN AND HEMOGLOBIN-HAPTOGLOBIN-BINDING PROTEIN 1-RELATED"/>
    <property type="match status" value="1"/>
</dbReference>
<evidence type="ECO:0000256" key="9">
    <source>
        <dbReference type="ARBA" id="ARBA00023237"/>
    </source>
</evidence>
<feature type="domain" description="TonB-dependent receptor-like beta-barrel" evidence="13">
    <location>
        <begin position="222"/>
        <end position="639"/>
    </location>
</feature>
<evidence type="ECO:0000256" key="4">
    <source>
        <dbReference type="ARBA" id="ARBA00022692"/>
    </source>
</evidence>
<dbReference type="RefSeq" id="WP_044532417.1">
    <property type="nucleotide sequence ID" value="NZ_CDQQ01000086.1"/>
</dbReference>
<dbReference type="Gene3D" id="2.40.170.20">
    <property type="entry name" value="TonB-dependent receptor, beta-barrel domain"/>
    <property type="match status" value="1"/>
</dbReference>
<dbReference type="EMBL" id="QRQM01000007">
    <property type="protein sequence ID" value="RHN07987.1"/>
    <property type="molecule type" value="Genomic_DNA"/>
</dbReference>
<reference evidence="17 18" key="1">
    <citation type="submission" date="2018-08" db="EMBL/GenBank/DDBJ databases">
        <title>A genome reference for cultivated species of the human gut microbiota.</title>
        <authorList>
            <person name="Zou Y."/>
            <person name="Xue W."/>
            <person name="Luo G."/>
        </authorList>
    </citation>
    <scope>NUCLEOTIDE SEQUENCE [LARGE SCALE GENOMIC DNA]</scope>
    <source>
        <strain evidence="15 17">AF19-10AC</strain>
        <strain evidence="16 18">AF31-23</strain>
    </source>
</reference>
<evidence type="ECO:0000256" key="12">
    <source>
        <dbReference type="SAM" id="SignalP"/>
    </source>
</evidence>
<keyword evidence="8 16" id="KW-0675">Receptor</keyword>
<gene>
    <name evidence="15" type="ORF">DWX27_09475</name>
    <name evidence="16" type="ORF">DWZ32_07965</name>
</gene>
<keyword evidence="2 10" id="KW-0813">Transport</keyword>
<keyword evidence="6 11" id="KW-0798">TonB box</keyword>
<evidence type="ECO:0000256" key="5">
    <source>
        <dbReference type="ARBA" id="ARBA00022729"/>
    </source>
</evidence>
<dbReference type="Proteomes" id="UP000286003">
    <property type="component" value="Unassembled WGS sequence"/>
</dbReference>
<evidence type="ECO:0000313" key="16">
    <source>
        <dbReference type="EMBL" id="RHN07987.1"/>
    </source>
</evidence>
<evidence type="ECO:0000259" key="14">
    <source>
        <dbReference type="Pfam" id="PF07715"/>
    </source>
</evidence>
<dbReference type="InterPro" id="IPR000531">
    <property type="entry name" value="Beta-barrel_TonB"/>
</dbReference>
<dbReference type="InterPro" id="IPR037066">
    <property type="entry name" value="Plug_dom_sf"/>
</dbReference>
<evidence type="ECO:0000256" key="8">
    <source>
        <dbReference type="ARBA" id="ARBA00023170"/>
    </source>
</evidence>
<evidence type="ECO:0000256" key="1">
    <source>
        <dbReference type="ARBA" id="ARBA00004571"/>
    </source>
</evidence>
<keyword evidence="4 10" id="KW-0812">Transmembrane</keyword>
<proteinExistence type="inferred from homology"/>
<feature type="signal peptide" evidence="12">
    <location>
        <begin position="1"/>
        <end position="21"/>
    </location>
</feature>
<evidence type="ECO:0000256" key="7">
    <source>
        <dbReference type="ARBA" id="ARBA00023136"/>
    </source>
</evidence>
<evidence type="ECO:0000313" key="18">
    <source>
        <dbReference type="Proteomes" id="UP000286003"/>
    </source>
</evidence>
<sequence>MKKQNWLFILMGGCVAMSASAQETKQSQDLSVELNPVVVTGTGTHHRLKDTPTPVEVVTANDIKKAGITDFREAMTALVPSLSFSTNSMGDYLMLNGLSNKYVLILINGKKLTGDSSNNIDLNRIDMSNVKRIEVLKGAGSALYGSDAIGGVINIITNQPINDITVTSNTKVEERGQFTQTANVDIKTEKFASYTSYQRRQADGWTLTRVDADGEARDQHDANAFYTDNYTQMFQFTPNDKLSMYVEGSYYDRTVKRQPEYLKYNLTYDAYSLGAGAKYNFNKRSYIQFDIKNDNYDTNYLYTNEDGDNKVGDEVRQKRQHYYSGNLKSLFRFTENTRTIFGVEYIQETLDRPSFNVDERAYTWAAYAQEEITLFKNLQIQAGLRYVYHETAKSNVTPKLAVMYRLGDFTIRGQYSAGFRAPGLDELYKYSYSQRGTRAGTLSAGNKNLDAEKSNYGSINLEFNKKWLTVGVTGYINELRDMIVARTVKLSEFSEAEQAAFQEIANELYGGNAKLGNIQNYVNNDKALIKGFEVNLNANLGYGFSLGGNYTFADARTKDSETGWHKIERSVRHSGNVNANYAHAWKSYRLNVNLNGRVQSKRIHETLKNDEWIDESAPGFGLWNISTRHTFDGLKYFTIEPGVGISNIFDYSDRRPDASHLASLTPGRTFYVSLLLRFKK</sequence>
<evidence type="ECO:0000256" key="2">
    <source>
        <dbReference type="ARBA" id="ARBA00022448"/>
    </source>
</evidence>
<name>A0A3E4KT93_9BACE</name>
<comment type="caution">
    <text evidence="16">The sequence shown here is derived from an EMBL/GenBank/DDBJ whole genome shotgun (WGS) entry which is preliminary data.</text>
</comment>
<keyword evidence="7 10" id="KW-0472">Membrane</keyword>
<keyword evidence="9 10" id="KW-0998">Cell outer membrane</keyword>
<feature type="chain" id="PRO_5043182301" evidence="12">
    <location>
        <begin position="22"/>
        <end position="680"/>
    </location>
</feature>
<dbReference type="GO" id="GO:0044718">
    <property type="term" value="P:siderophore transmembrane transport"/>
    <property type="evidence" value="ECO:0007669"/>
    <property type="project" value="TreeGrafter"/>
</dbReference>
<dbReference type="PROSITE" id="PS52016">
    <property type="entry name" value="TONB_DEPENDENT_REC_3"/>
    <property type="match status" value="1"/>
</dbReference>
<dbReference type="PANTHER" id="PTHR30069">
    <property type="entry name" value="TONB-DEPENDENT OUTER MEMBRANE RECEPTOR"/>
    <property type="match status" value="1"/>
</dbReference>
<evidence type="ECO:0000313" key="17">
    <source>
        <dbReference type="Proteomes" id="UP000284772"/>
    </source>
</evidence>
<evidence type="ECO:0000256" key="3">
    <source>
        <dbReference type="ARBA" id="ARBA00022452"/>
    </source>
</evidence>
<dbReference type="Proteomes" id="UP000284772">
    <property type="component" value="Unassembled WGS sequence"/>
</dbReference>
<evidence type="ECO:0000313" key="15">
    <source>
        <dbReference type="EMBL" id="RGT53178.1"/>
    </source>
</evidence>
<comment type="subcellular location">
    <subcellularLocation>
        <location evidence="1 10">Cell outer membrane</location>
        <topology evidence="1 10">Multi-pass membrane protein</topology>
    </subcellularLocation>
</comment>
<keyword evidence="5 12" id="KW-0732">Signal</keyword>
<dbReference type="SUPFAM" id="SSF56935">
    <property type="entry name" value="Porins"/>
    <property type="match status" value="1"/>
</dbReference>
<dbReference type="Pfam" id="PF00593">
    <property type="entry name" value="TonB_dep_Rec_b-barrel"/>
    <property type="match status" value="1"/>
</dbReference>
<dbReference type="Pfam" id="PF07715">
    <property type="entry name" value="Plug"/>
    <property type="match status" value="1"/>
</dbReference>